<dbReference type="InterPro" id="IPR027417">
    <property type="entry name" value="P-loop_NTPase"/>
</dbReference>
<keyword evidence="3 5" id="KW-0418">Kinase</keyword>
<evidence type="ECO:0000259" key="4">
    <source>
        <dbReference type="Pfam" id="PF03976"/>
    </source>
</evidence>
<evidence type="ECO:0000256" key="1">
    <source>
        <dbReference type="ARBA" id="ARBA00009924"/>
    </source>
</evidence>
<dbReference type="GO" id="GO:0008976">
    <property type="term" value="F:polyphosphate kinase activity"/>
    <property type="evidence" value="ECO:0007669"/>
    <property type="project" value="InterPro"/>
</dbReference>
<reference evidence="5 6" key="1">
    <citation type="submission" date="2019-02" db="EMBL/GenBank/DDBJ databases">
        <title>Deep-cultivation of Planctomycetes and their phenomic and genomic characterization uncovers novel biology.</title>
        <authorList>
            <person name="Wiegand S."/>
            <person name="Jogler M."/>
            <person name="Boedeker C."/>
            <person name="Pinto D."/>
            <person name="Vollmers J."/>
            <person name="Rivas-Marin E."/>
            <person name="Kohn T."/>
            <person name="Peeters S.H."/>
            <person name="Heuer A."/>
            <person name="Rast P."/>
            <person name="Oberbeckmann S."/>
            <person name="Bunk B."/>
            <person name="Jeske O."/>
            <person name="Meyerdierks A."/>
            <person name="Storesund J.E."/>
            <person name="Kallscheuer N."/>
            <person name="Luecker S."/>
            <person name="Lage O.M."/>
            <person name="Pohl T."/>
            <person name="Merkel B.J."/>
            <person name="Hornburger P."/>
            <person name="Mueller R.-W."/>
            <person name="Bruemmer F."/>
            <person name="Labrenz M."/>
            <person name="Spormann A.M."/>
            <person name="Op den Camp H."/>
            <person name="Overmann J."/>
            <person name="Amann R."/>
            <person name="Jetten M.S.M."/>
            <person name="Mascher T."/>
            <person name="Medema M.H."/>
            <person name="Devos D.P."/>
            <person name="Kaster A.-K."/>
            <person name="Ovreas L."/>
            <person name="Rohde M."/>
            <person name="Galperin M.Y."/>
            <person name="Jogler C."/>
        </authorList>
    </citation>
    <scope>NUCLEOTIDE SEQUENCE [LARGE SCALE GENOMIC DNA]</scope>
    <source>
        <strain evidence="5 6">Mal4</strain>
    </source>
</reference>
<evidence type="ECO:0000313" key="6">
    <source>
        <dbReference type="Proteomes" id="UP000320496"/>
    </source>
</evidence>
<dbReference type="PANTHER" id="PTHR34383">
    <property type="entry name" value="POLYPHOSPHATE:AMP PHOSPHOTRANSFERASE-RELATED"/>
    <property type="match status" value="1"/>
</dbReference>
<gene>
    <name evidence="5" type="ORF">Mal4_03000</name>
</gene>
<dbReference type="SUPFAM" id="SSF52540">
    <property type="entry name" value="P-loop containing nucleoside triphosphate hydrolases"/>
    <property type="match status" value="1"/>
</dbReference>
<dbReference type="PANTHER" id="PTHR34383:SF3">
    <property type="entry name" value="POLYPHOSPHATE:AMP PHOSPHOTRANSFERASE"/>
    <property type="match status" value="1"/>
</dbReference>
<dbReference type="NCBIfam" id="TIGR03709">
    <property type="entry name" value="PPK2_rel_1"/>
    <property type="match status" value="1"/>
</dbReference>
<name>A0A517Z0L0_9PLAN</name>
<dbReference type="Proteomes" id="UP000320496">
    <property type="component" value="Chromosome"/>
</dbReference>
<feature type="domain" description="Polyphosphate kinase-2-related" evidence="4">
    <location>
        <begin position="33"/>
        <end position="268"/>
    </location>
</feature>
<dbReference type="KEGG" id="mri:Mal4_03000"/>
<dbReference type="Pfam" id="PF03976">
    <property type="entry name" value="PPK2"/>
    <property type="match status" value="1"/>
</dbReference>
<keyword evidence="6" id="KW-1185">Reference proteome</keyword>
<dbReference type="AlphaFoldDB" id="A0A517Z0L0"/>
<dbReference type="GO" id="GO:0006797">
    <property type="term" value="P:polyphosphate metabolic process"/>
    <property type="evidence" value="ECO:0007669"/>
    <property type="project" value="InterPro"/>
</dbReference>
<dbReference type="EMBL" id="CP036275">
    <property type="protein sequence ID" value="QDU36017.1"/>
    <property type="molecule type" value="Genomic_DNA"/>
</dbReference>
<dbReference type="InterPro" id="IPR016898">
    <property type="entry name" value="Polyphosphate_phosphotransfera"/>
</dbReference>
<organism evidence="5 6">
    <name type="scientific">Maioricimonas rarisocia</name>
    <dbReference type="NCBI Taxonomy" id="2528026"/>
    <lineage>
        <taxon>Bacteria</taxon>
        <taxon>Pseudomonadati</taxon>
        <taxon>Planctomycetota</taxon>
        <taxon>Planctomycetia</taxon>
        <taxon>Planctomycetales</taxon>
        <taxon>Planctomycetaceae</taxon>
        <taxon>Maioricimonas</taxon>
    </lineage>
</organism>
<dbReference type="RefSeq" id="WP_145366725.1">
    <property type="nucleotide sequence ID" value="NZ_CP036275.1"/>
</dbReference>
<accession>A0A517Z0L0</accession>
<evidence type="ECO:0000256" key="3">
    <source>
        <dbReference type="ARBA" id="ARBA00022777"/>
    </source>
</evidence>
<dbReference type="InterPro" id="IPR022488">
    <property type="entry name" value="PPK2-related"/>
</dbReference>
<protein>
    <submittedName>
        <fullName evidence="5">Polyphosphate kinase 2 (PPK2)</fullName>
    </submittedName>
</protein>
<proteinExistence type="inferred from homology"/>
<dbReference type="Gene3D" id="3.40.50.300">
    <property type="entry name" value="P-loop containing nucleotide triphosphate hydrolases"/>
    <property type="match status" value="1"/>
</dbReference>
<comment type="similarity">
    <text evidence="1">Belongs to the polyphosphate kinase 2 (PPK2) family. Class I subfamily.</text>
</comment>
<dbReference type="PIRSF" id="PIRSF028756">
    <property type="entry name" value="PPK2_prd"/>
    <property type="match status" value="1"/>
</dbReference>
<sequence length="294" mass="34249">MPHRLDHAPFLVPPGRRVQLADYDPGETAGLASKKAAKDALLEDVSTLAEMQQLLWASAEYGVLIIFQALDAAGKDSAIRHVMSGVNPQGVDVYSFKAPTDEERLRHFLWRPAKVMPPRGRISIFNRSYYEEVLVVRVHPEWLENQWVPREFRDGDLKGLWQQRFDEINAFERLMIENGVVIIKFFLNVSRKEQRKRFLDRLDNPEKHWKFSASDIEERSHWDEYMRAYEDMLSHTSTLRAPWYVIPADHKWFTRACVADIIASRIEELDLSFPSPSETERLALDAARERLKSE</sequence>
<evidence type="ECO:0000256" key="2">
    <source>
        <dbReference type="ARBA" id="ARBA00022679"/>
    </source>
</evidence>
<dbReference type="InterPro" id="IPR022300">
    <property type="entry name" value="PPK2-rel_1"/>
</dbReference>
<keyword evidence="2" id="KW-0808">Transferase</keyword>
<dbReference type="OrthoDB" id="9775224at2"/>
<evidence type="ECO:0000313" key="5">
    <source>
        <dbReference type="EMBL" id="QDU36017.1"/>
    </source>
</evidence>